<dbReference type="EMBL" id="FCOW01000035">
    <property type="protein sequence ID" value="CVK21467.1"/>
    <property type="molecule type" value="Genomic_DNA"/>
</dbReference>
<proteinExistence type="predicted"/>
<keyword evidence="2" id="KW-1185">Reference proteome</keyword>
<protein>
    <submittedName>
        <fullName evidence="1">Uncharacterized protein</fullName>
    </submittedName>
</protein>
<evidence type="ECO:0000313" key="1">
    <source>
        <dbReference type="EMBL" id="CVK21467.1"/>
    </source>
</evidence>
<comment type="caution">
    <text evidence="1">The sequence shown here is derived from an EMBL/GenBank/DDBJ whole genome shotgun (WGS) entry which is preliminary data.</text>
</comment>
<dbReference type="Proteomes" id="UP000245702">
    <property type="component" value="Unassembled WGS sequence"/>
</dbReference>
<organism evidence="1 2">
    <name type="scientific">Sporomusa sphaeroides DSM 2875</name>
    <dbReference type="NCBI Taxonomy" id="1337886"/>
    <lineage>
        <taxon>Bacteria</taxon>
        <taxon>Bacillati</taxon>
        <taxon>Bacillota</taxon>
        <taxon>Negativicutes</taxon>
        <taxon>Selenomonadales</taxon>
        <taxon>Sporomusaceae</taxon>
        <taxon>Sporomusa</taxon>
    </lineage>
</organism>
<sequence>MLFVSTGRDGRGRGRARTVCSHQARRVAAGGPVERFGLCLSFPAVGRAPGWVGRWFCGRSGRSVLPRPRAACGASRRYPVPPAVRVRALGSAPVCVPLPGLMTAAWQDTALSAAVAERERMRRVQRQRNAARSGRAAIEWYPLYRH</sequence>
<accession>A0ABP2CBX3</accession>
<reference evidence="1 2" key="1">
    <citation type="submission" date="2016-01" db="EMBL/GenBank/DDBJ databases">
        <authorList>
            <person name="Brown R."/>
        </authorList>
    </citation>
    <scope>NUCLEOTIDE SEQUENCE [LARGE SCALE GENOMIC DNA]</scope>
    <source>
        <strain evidence="1">Sporomusa sphaeroides DSM 2875</strain>
    </source>
</reference>
<evidence type="ECO:0000313" key="2">
    <source>
        <dbReference type="Proteomes" id="UP000245702"/>
    </source>
</evidence>
<name>A0ABP2CBX3_9FIRM</name>
<gene>
    <name evidence="1" type="ORF">SSPH_04158</name>
</gene>